<evidence type="ECO:0000256" key="1">
    <source>
        <dbReference type="SAM" id="Phobius"/>
    </source>
</evidence>
<dbReference type="AlphaFoldDB" id="A0AAD2CLP2"/>
<keyword evidence="3" id="KW-1185">Reference proteome</keyword>
<proteinExistence type="predicted"/>
<dbReference type="EMBL" id="CAKOGP040000002">
    <property type="protein sequence ID" value="CAJ1922867.1"/>
    <property type="molecule type" value="Genomic_DNA"/>
</dbReference>
<accession>A0AAD2CLP2</accession>
<reference evidence="2" key="1">
    <citation type="submission" date="2023-08" db="EMBL/GenBank/DDBJ databases">
        <authorList>
            <person name="Audoor S."/>
            <person name="Bilcke G."/>
        </authorList>
    </citation>
    <scope>NUCLEOTIDE SEQUENCE</scope>
</reference>
<evidence type="ECO:0000313" key="2">
    <source>
        <dbReference type="EMBL" id="CAJ1922867.1"/>
    </source>
</evidence>
<sequence length="416" mass="47809">MKQATKFPSQEYAVSNALSCASSCIMRRQTRYRVLAWFSMVAMILSFLPFAILPEISPEPPAISLHRPKLSPPTLPAAASCALCFFGLPRSFELFVLPSIIENILKTNKGNRCDIYFHYYDVKEEQKNVRSGSGGQIDVQAVEKLREAVKDVYGNDDPNLPFVSIISDTESEFLSKRGQLMEKYRKTKAKDGKYLYFPWMAKSFVYPTSIDNIVKQWHSIDAVWKEMELGAAKLQKEYAQVAMLRNDVMYVTPFDIYNTSRTTKRGAYHKNNNLDDYVGVPAWARFPINDRMIYGSYKGVKIWSTERFQRLEDHVLTYEPGYGMHSERFLNHSIFPAIRDLGIQVVENPDLCFFRARADGSVWISDCATRNGAARGFRKMDTQRLVENIIGKSCQKSKYNRVTLQLHCNNEPQKNR</sequence>
<keyword evidence="1" id="KW-1133">Transmembrane helix</keyword>
<name>A0AAD2CLP2_9STRA</name>
<comment type="caution">
    <text evidence="2">The sequence shown here is derived from an EMBL/GenBank/DDBJ whole genome shotgun (WGS) entry which is preliminary data.</text>
</comment>
<gene>
    <name evidence="2" type="ORF">CYCCA115_LOCUS999</name>
</gene>
<protein>
    <submittedName>
        <fullName evidence="2">Uncharacterized protein</fullName>
    </submittedName>
</protein>
<evidence type="ECO:0000313" key="3">
    <source>
        <dbReference type="Proteomes" id="UP001295423"/>
    </source>
</evidence>
<dbReference type="Proteomes" id="UP001295423">
    <property type="component" value="Unassembled WGS sequence"/>
</dbReference>
<organism evidence="2 3">
    <name type="scientific">Cylindrotheca closterium</name>
    <dbReference type="NCBI Taxonomy" id="2856"/>
    <lineage>
        <taxon>Eukaryota</taxon>
        <taxon>Sar</taxon>
        <taxon>Stramenopiles</taxon>
        <taxon>Ochrophyta</taxon>
        <taxon>Bacillariophyta</taxon>
        <taxon>Bacillariophyceae</taxon>
        <taxon>Bacillariophycidae</taxon>
        <taxon>Bacillariales</taxon>
        <taxon>Bacillariaceae</taxon>
        <taxon>Cylindrotheca</taxon>
    </lineage>
</organism>
<keyword evidence="1" id="KW-0472">Membrane</keyword>
<keyword evidence="1" id="KW-0812">Transmembrane</keyword>
<feature type="transmembrane region" description="Helical" evidence="1">
    <location>
        <begin position="34"/>
        <end position="53"/>
    </location>
</feature>